<evidence type="ECO:0000313" key="10">
    <source>
        <dbReference type="RefSeq" id="XP_017349650.1"/>
    </source>
</evidence>
<keyword evidence="9" id="KW-1185">Reference proteome</keyword>
<dbReference type="Pfam" id="PF23943">
    <property type="entry name" value="PUS7L_N"/>
    <property type="match status" value="1"/>
</dbReference>
<evidence type="ECO:0000313" key="9">
    <source>
        <dbReference type="Proteomes" id="UP000221080"/>
    </source>
</evidence>
<dbReference type="OrthoDB" id="447290at2759"/>
<protein>
    <recommendedName>
        <fullName evidence="6">Pseudouridylate synthase PUS7L</fullName>
    </recommendedName>
    <alternativeName>
        <fullName evidence="7">Pseudouridylate synthase 7 homolog-like protein</fullName>
    </alternativeName>
</protein>
<dbReference type="CDD" id="cd02576">
    <property type="entry name" value="PseudoU_synth_ScPUS7"/>
    <property type="match status" value="1"/>
</dbReference>
<dbReference type="Pfam" id="PF25094">
    <property type="entry name" value="R3H_PUS7L"/>
    <property type="match status" value="1"/>
</dbReference>
<evidence type="ECO:0000256" key="7">
    <source>
        <dbReference type="ARBA" id="ARBA00079696"/>
    </source>
</evidence>
<dbReference type="NCBIfam" id="TIGR00094">
    <property type="entry name" value="tRNA_TruD_broad"/>
    <property type="match status" value="1"/>
</dbReference>
<organism evidence="9 10">
    <name type="scientific">Ictalurus punctatus</name>
    <name type="common">Channel catfish</name>
    <name type="synonym">Silurus punctatus</name>
    <dbReference type="NCBI Taxonomy" id="7998"/>
    <lineage>
        <taxon>Eukaryota</taxon>
        <taxon>Metazoa</taxon>
        <taxon>Chordata</taxon>
        <taxon>Craniata</taxon>
        <taxon>Vertebrata</taxon>
        <taxon>Euteleostomi</taxon>
        <taxon>Actinopterygii</taxon>
        <taxon>Neopterygii</taxon>
        <taxon>Teleostei</taxon>
        <taxon>Ostariophysi</taxon>
        <taxon>Siluriformes</taxon>
        <taxon>Ictaluridae</taxon>
        <taxon>Ictalurus</taxon>
    </lineage>
</organism>
<dbReference type="InterPro" id="IPR011760">
    <property type="entry name" value="PsdUridine_synth_TruD_insert"/>
</dbReference>
<dbReference type="InterPro" id="IPR001656">
    <property type="entry name" value="PsdUridine_synth_TruD"/>
</dbReference>
<dbReference type="PANTHER" id="PTHR13326:SF21">
    <property type="entry name" value="PSEUDOURIDYLATE SYNTHASE PUS7L"/>
    <property type="match status" value="1"/>
</dbReference>
<reference evidence="10" key="2">
    <citation type="submission" date="2025-08" db="UniProtKB">
        <authorList>
            <consortium name="RefSeq"/>
        </authorList>
    </citation>
    <scope>IDENTIFICATION</scope>
    <source>
        <tissue evidence="10">Blood</tissue>
    </source>
</reference>
<evidence type="ECO:0000256" key="4">
    <source>
        <dbReference type="ARBA" id="ARBA00023235"/>
    </source>
</evidence>
<dbReference type="KEGG" id="ipu:108279733"/>
<evidence type="ECO:0000256" key="2">
    <source>
        <dbReference type="ARBA" id="ARBA00007953"/>
    </source>
</evidence>
<dbReference type="GeneID" id="108279733"/>
<accession>A0A2D0T4W4</accession>
<dbReference type="InterPro" id="IPR056963">
    <property type="entry name" value="PUS7L_N"/>
</dbReference>
<feature type="domain" description="TRUD" evidence="8">
    <location>
        <begin position="397"/>
        <end position="623"/>
    </location>
</feature>
<evidence type="ECO:0000256" key="1">
    <source>
        <dbReference type="ARBA" id="ARBA00001166"/>
    </source>
</evidence>
<dbReference type="PANTHER" id="PTHR13326">
    <property type="entry name" value="TRNA PSEUDOURIDINE SYNTHASE D"/>
    <property type="match status" value="1"/>
</dbReference>
<dbReference type="Gene3D" id="3.30.2350.20">
    <property type="entry name" value="TruD, catalytic domain"/>
    <property type="match status" value="2"/>
</dbReference>
<dbReference type="PIRSF" id="PIRSF037016">
    <property type="entry name" value="Pseudouridin_synth_euk_prd"/>
    <property type="match status" value="1"/>
</dbReference>
<dbReference type="InterPro" id="IPR056961">
    <property type="entry name" value="R3H_PUS7L"/>
</dbReference>
<evidence type="ECO:0000256" key="5">
    <source>
        <dbReference type="ARBA" id="ARBA00057241"/>
    </source>
</evidence>
<keyword evidence="3" id="KW-0507">mRNA processing</keyword>
<comment type="similarity">
    <text evidence="2">Belongs to the pseudouridine synthase TruD family.</text>
</comment>
<dbReference type="PROSITE" id="PS50984">
    <property type="entry name" value="TRUD"/>
    <property type="match status" value="1"/>
</dbReference>
<proteinExistence type="inferred from homology"/>
<evidence type="ECO:0000256" key="3">
    <source>
        <dbReference type="ARBA" id="ARBA00022664"/>
    </source>
</evidence>
<dbReference type="GO" id="GO:0009982">
    <property type="term" value="F:pseudouridine synthase activity"/>
    <property type="evidence" value="ECO:0007669"/>
    <property type="project" value="InterPro"/>
</dbReference>
<dbReference type="CTD" id="83448"/>
<name>A0A2D0T4W4_ICTPU</name>
<dbReference type="InterPro" id="IPR020103">
    <property type="entry name" value="PsdUridine_synth_cat_dom_sf"/>
</dbReference>
<dbReference type="GO" id="GO:0003723">
    <property type="term" value="F:RNA binding"/>
    <property type="evidence" value="ECO:0007669"/>
    <property type="project" value="InterPro"/>
</dbReference>
<dbReference type="Proteomes" id="UP000221080">
    <property type="component" value="Chromosome 19"/>
</dbReference>
<comment type="catalytic activity">
    <reaction evidence="1">
        <text>a uridine in mRNA = a pseudouridine in mRNA</text>
        <dbReference type="Rhea" id="RHEA:56644"/>
        <dbReference type="Rhea" id="RHEA-COMP:14658"/>
        <dbReference type="Rhea" id="RHEA-COMP:14659"/>
        <dbReference type="ChEBI" id="CHEBI:65314"/>
        <dbReference type="ChEBI" id="CHEBI:65315"/>
    </reaction>
</comment>
<dbReference type="InterPro" id="IPR042214">
    <property type="entry name" value="TruD_catalytic"/>
</dbReference>
<dbReference type="GO" id="GO:0005634">
    <property type="term" value="C:nucleus"/>
    <property type="evidence" value="ECO:0007669"/>
    <property type="project" value="TreeGrafter"/>
</dbReference>
<keyword evidence="4" id="KW-0413">Isomerase</keyword>
<evidence type="ECO:0000256" key="6">
    <source>
        <dbReference type="ARBA" id="ARBA00067866"/>
    </source>
</evidence>
<dbReference type="RefSeq" id="XP_017349650.1">
    <property type="nucleotide sequence ID" value="XM_017494161.3"/>
</dbReference>
<dbReference type="GO" id="GO:0001522">
    <property type="term" value="P:pseudouridine synthesis"/>
    <property type="evidence" value="ECO:0007669"/>
    <property type="project" value="InterPro"/>
</dbReference>
<dbReference type="AlphaFoldDB" id="A0A2D0T4W4"/>
<dbReference type="SUPFAM" id="SSF55120">
    <property type="entry name" value="Pseudouridine synthase"/>
    <property type="match status" value="1"/>
</dbReference>
<gene>
    <name evidence="10" type="primary">pus7l</name>
</gene>
<sequence length="675" mass="75543">MEGGTPSLACRSAHQGFHGSIKNSTQDFVVTEIDVHGQLVNSPGAPEEPVTFKSNEFPQKDNIRVNLLTEETPSDEVPSNAVSLDGGEVLSQECFDLSVILSSSVKKTLEQFASVVQGCTEVQKNLEISLGAFPDKQQRAIVHSALKYNYPFLMTVTDHDEILVREDPDFRELSHLVSVEEAEDFFRFKDAKVPGSTFTFVPDDIKEHRTSVHHFVSRKFGKLMETKSFATRGRTAITVRLRERGRQARKRTAAERADEQDLYTGFTLRKENLETLEAISYMAAMLGVLPSDFSYAGIKDKRAVTYQSMVVKKVSPERLLEKTCVFERKGLQLSKIHPVSEPLRLGRLAGNHFDLVIRDVKPHKCSSIDLESLVEEAVENVKCVNTLSSMTILQTWGFVNYYGPQRFGSSQKVQADQVGLELLKDDMNTALRLFLSPEEGDDLENKAKQHFHQTGNAKESLALMPPHKARERLMLRALHRYGSGPDGCTHAWLSLPHSMRVFYLHAYCSRLWNEAACFRLRTLGPRPVQGDLVLAAACRDSQAEEETPASQVHVVTTAEEHDGVFSLDQVVLPMPGNSVKYPENALGSWYQERLGQDGLGSCRFRIPSLKLNVPGCYRPLLSYPRNVSYNLHVDEDTQDTGLSAPPCRTTLALAFNLNASCYATVCLREIMKCDP</sequence>
<comment type="function">
    <text evidence="5">Pseudouridine synthase that catalyzes pseudouridylation of mRNAs.</text>
</comment>
<dbReference type="FunFam" id="3.30.2350.20:FF:000005">
    <property type="entry name" value="pseudouridylate synthase 7 homolog-like protein"/>
    <property type="match status" value="1"/>
</dbReference>
<dbReference type="GO" id="GO:0006397">
    <property type="term" value="P:mRNA processing"/>
    <property type="evidence" value="ECO:0007669"/>
    <property type="project" value="UniProtKB-KW"/>
</dbReference>
<reference evidence="9" key="1">
    <citation type="journal article" date="2016" name="Nat. Commun.">
        <title>The channel catfish genome sequence provides insights into the evolution of scale formation in teleosts.</title>
        <authorList>
            <person name="Liu Z."/>
            <person name="Liu S."/>
            <person name="Yao J."/>
            <person name="Bao L."/>
            <person name="Zhang J."/>
            <person name="Li Y."/>
            <person name="Jiang C."/>
            <person name="Sun L."/>
            <person name="Wang R."/>
            <person name="Zhang Y."/>
            <person name="Zhou T."/>
            <person name="Zeng Q."/>
            <person name="Fu Q."/>
            <person name="Gao S."/>
            <person name="Li N."/>
            <person name="Koren S."/>
            <person name="Jiang Y."/>
            <person name="Zimin A."/>
            <person name="Xu P."/>
            <person name="Phillippy A.M."/>
            <person name="Geng X."/>
            <person name="Song L."/>
            <person name="Sun F."/>
            <person name="Li C."/>
            <person name="Wang X."/>
            <person name="Chen A."/>
            <person name="Jin Y."/>
            <person name="Yuan Z."/>
            <person name="Yang Y."/>
            <person name="Tan S."/>
            <person name="Peatman E."/>
            <person name="Lu J."/>
            <person name="Qin Z."/>
            <person name="Dunham R."/>
            <person name="Li Z."/>
            <person name="Sonstegard T."/>
            <person name="Feng J."/>
            <person name="Danzmann R.G."/>
            <person name="Schroeder S."/>
            <person name="Scheffler B."/>
            <person name="Duke M.V."/>
            <person name="Ballard L."/>
            <person name="Kucuktas H."/>
            <person name="Kaltenboeck L."/>
            <person name="Liu H."/>
            <person name="Armbruster J."/>
            <person name="Xie Y."/>
            <person name="Kirby M.L."/>
            <person name="Tian Y."/>
            <person name="Flanagan M.E."/>
            <person name="Mu W."/>
            <person name="Waldbieser G.C."/>
        </authorList>
    </citation>
    <scope>NUCLEOTIDE SEQUENCE [LARGE SCALE GENOMIC DNA]</scope>
    <source>
        <strain evidence="9">SDA103</strain>
    </source>
</reference>
<dbReference type="Pfam" id="PF01142">
    <property type="entry name" value="TruD"/>
    <property type="match status" value="1"/>
</dbReference>
<evidence type="ECO:0000259" key="8">
    <source>
        <dbReference type="PROSITE" id="PS50984"/>
    </source>
</evidence>